<feature type="domain" description="HTH cro/C1-type" evidence="1">
    <location>
        <begin position="168"/>
        <end position="225"/>
    </location>
</feature>
<keyword evidence="3" id="KW-1185">Reference proteome</keyword>
<evidence type="ECO:0000313" key="3">
    <source>
        <dbReference type="Proteomes" id="UP000182624"/>
    </source>
</evidence>
<sequence length="393" mass="45218">MPVPKPSDEAEPGDILRFYREQQGISQEDLGKVVGITNWGIVNIEKGFNPIYYKDAVAFGKTLGIDPDVLLNEYTRFCKPGYGKRIKTIRNLYGVSQYDFAEMLGADRSTVSVWEAEVEEHHPNPENYLRLTELAKNVGIEIEKLIDNPDIYQDEYSIFTKHGFGIKVQKIRKSNGMTREQFARAIGCDKNEEGFWECEFKCPSRPSYYALKRMAEICGIDLDKLNEDPEGYECVYQDFFDKKCGRKIKSIRMAYRMKLCDFGDLLGCTGEAVSKWERNICVPEFKYVKIIERVALKKGITLAQLNECPELFEDDYEAFCKPGYGALLSDIRNSMSVSRAEFARMIGIKPSTYCLWEREQFIPNRDNYNVLKKALAEKGVSLDEPYRTKNMAD</sequence>
<protein>
    <submittedName>
        <fullName evidence="2">Helix-turn-helix</fullName>
    </submittedName>
</protein>
<dbReference type="SMART" id="SM00530">
    <property type="entry name" value="HTH_XRE"/>
    <property type="match status" value="5"/>
</dbReference>
<dbReference type="AlphaFoldDB" id="A0A1I5RGU5"/>
<feature type="domain" description="HTH cro/C1-type" evidence="1">
    <location>
        <begin position="86"/>
        <end position="115"/>
    </location>
</feature>
<dbReference type="CDD" id="cd00093">
    <property type="entry name" value="HTH_XRE"/>
    <property type="match status" value="5"/>
</dbReference>
<proteinExistence type="predicted"/>
<dbReference type="Proteomes" id="UP000182624">
    <property type="component" value="Unassembled WGS sequence"/>
</dbReference>
<dbReference type="InterPro" id="IPR010982">
    <property type="entry name" value="Lambda_DNA-bd_dom_sf"/>
</dbReference>
<feature type="domain" description="HTH cro/C1-type" evidence="1">
    <location>
        <begin position="16"/>
        <end position="70"/>
    </location>
</feature>
<reference evidence="3" key="1">
    <citation type="submission" date="2016-10" db="EMBL/GenBank/DDBJ databases">
        <authorList>
            <person name="Varghese N."/>
            <person name="Submissions S."/>
        </authorList>
    </citation>
    <scope>NUCLEOTIDE SEQUENCE [LARGE SCALE GENOMIC DNA]</scope>
    <source>
        <strain evidence="3">P18</strain>
    </source>
</reference>
<evidence type="ECO:0000313" key="2">
    <source>
        <dbReference type="EMBL" id="SFP57501.1"/>
    </source>
</evidence>
<dbReference type="Gene3D" id="1.10.260.40">
    <property type="entry name" value="lambda repressor-like DNA-binding domains"/>
    <property type="match status" value="5"/>
</dbReference>
<dbReference type="InterPro" id="IPR001387">
    <property type="entry name" value="Cro/C1-type_HTH"/>
</dbReference>
<dbReference type="RefSeq" id="WP_074884420.1">
    <property type="nucleotide sequence ID" value="NZ_FOXO01000004.1"/>
</dbReference>
<organism evidence="2 3">
    <name type="scientific">Butyrivibrio proteoclasticus</name>
    <dbReference type="NCBI Taxonomy" id="43305"/>
    <lineage>
        <taxon>Bacteria</taxon>
        <taxon>Bacillati</taxon>
        <taxon>Bacillota</taxon>
        <taxon>Clostridia</taxon>
        <taxon>Lachnospirales</taxon>
        <taxon>Lachnospiraceae</taxon>
        <taxon>Butyrivibrio</taxon>
    </lineage>
</organism>
<gene>
    <name evidence="2" type="ORF">SAMN04487928_1049</name>
</gene>
<evidence type="ECO:0000259" key="1">
    <source>
        <dbReference type="PROSITE" id="PS50943"/>
    </source>
</evidence>
<dbReference type="SUPFAM" id="SSF47413">
    <property type="entry name" value="lambda repressor-like DNA-binding domains"/>
    <property type="match status" value="5"/>
</dbReference>
<dbReference type="OrthoDB" id="1992488at2"/>
<name>A0A1I5RGU5_9FIRM</name>
<dbReference type="PROSITE" id="PS50943">
    <property type="entry name" value="HTH_CROC1"/>
    <property type="match status" value="4"/>
</dbReference>
<dbReference type="EMBL" id="FOXO01000004">
    <property type="protein sequence ID" value="SFP57501.1"/>
    <property type="molecule type" value="Genomic_DNA"/>
</dbReference>
<feature type="domain" description="HTH cro/C1-type" evidence="1">
    <location>
        <begin position="328"/>
        <end position="367"/>
    </location>
</feature>
<dbReference type="GO" id="GO:0003677">
    <property type="term" value="F:DNA binding"/>
    <property type="evidence" value="ECO:0007669"/>
    <property type="project" value="InterPro"/>
</dbReference>
<dbReference type="Pfam" id="PF01381">
    <property type="entry name" value="HTH_3"/>
    <property type="match status" value="2"/>
</dbReference>
<accession>A0A1I5RGU5</accession>